<sequence length="123" mass="14238">MTNKFKTTLIATFTCLLTACYSNTEKQNVGVATHNQSLSNNIPTKRINTTDCKDSDDWYLDGYRVGKSFTQQKNEMFNQRVNYCQFSIKQLPSHFKSNWERGFNIGINDNKQPSKRQAKKKKA</sequence>
<dbReference type="RefSeq" id="WP_198303111.1">
    <property type="nucleotide sequence ID" value="NZ_JABULY010000001.1"/>
</dbReference>
<proteinExistence type="predicted"/>
<dbReference type="Proteomes" id="UP000732858">
    <property type="component" value="Unassembled WGS sequence"/>
</dbReference>
<protein>
    <recommendedName>
        <fullName evidence="3">Lipoprotein</fullName>
    </recommendedName>
</protein>
<organism evidence="1 2">
    <name type="scientific">Ursidibacter maritimus</name>
    <dbReference type="NCBI Taxonomy" id="1331689"/>
    <lineage>
        <taxon>Bacteria</taxon>
        <taxon>Pseudomonadati</taxon>
        <taxon>Pseudomonadota</taxon>
        <taxon>Gammaproteobacteria</taxon>
        <taxon>Pasteurellales</taxon>
        <taxon>Pasteurellaceae</taxon>
        <taxon>Ursidibacter</taxon>
    </lineage>
</organism>
<dbReference type="EMBL" id="JABUMC010000019">
    <property type="protein sequence ID" value="MBV6547282.1"/>
    <property type="molecule type" value="Genomic_DNA"/>
</dbReference>
<name>A0A949T8S9_9PAST</name>
<dbReference type="PROSITE" id="PS51257">
    <property type="entry name" value="PROKAR_LIPOPROTEIN"/>
    <property type="match status" value="1"/>
</dbReference>
<gene>
    <name evidence="1" type="ORF">HT672_08330</name>
</gene>
<evidence type="ECO:0008006" key="3">
    <source>
        <dbReference type="Google" id="ProtNLM"/>
    </source>
</evidence>
<reference evidence="1" key="1">
    <citation type="journal article" date="2021" name="Mol. Ecol.">
        <title>Polar bear-adapted Ursidibacter maritimus are remarkably conserved after generations in captivity.</title>
        <authorList>
            <person name="Espinosa-Gongora C."/>
            <person name="Hansen M.J."/>
            <person name="Bertelsen M.F."/>
            <person name="Bojesen A.M."/>
        </authorList>
    </citation>
    <scope>NUCLEOTIDE SEQUENCE</scope>
    <source>
        <strain evidence="1">Pb43105x</strain>
    </source>
</reference>
<evidence type="ECO:0000313" key="1">
    <source>
        <dbReference type="EMBL" id="MBV6547282.1"/>
    </source>
</evidence>
<dbReference type="GeneID" id="65549035"/>
<comment type="caution">
    <text evidence="1">The sequence shown here is derived from an EMBL/GenBank/DDBJ whole genome shotgun (WGS) entry which is preliminary data.</text>
</comment>
<accession>A0A949T8S9</accession>
<dbReference type="AlphaFoldDB" id="A0A949T8S9"/>
<evidence type="ECO:0000313" key="2">
    <source>
        <dbReference type="Proteomes" id="UP000732858"/>
    </source>
</evidence>